<feature type="compositionally biased region" description="Polar residues" evidence="1">
    <location>
        <begin position="637"/>
        <end position="654"/>
    </location>
</feature>
<feature type="compositionally biased region" description="Polar residues" evidence="1">
    <location>
        <begin position="843"/>
        <end position="855"/>
    </location>
</feature>
<feature type="domain" description="OTU" evidence="2">
    <location>
        <begin position="41"/>
        <end position="162"/>
    </location>
</feature>
<dbReference type="GO" id="GO:0061578">
    <property type="term" value="F:K63-linked deubiquitinase activity"/>
    <property type="evidence" value="ECO:0007669"/>
    <property type="project" value="TreeGrafter"/>
</dbReference>
<feature type="compositionally biased region" description="Polar residues" evidence="1">
    <location>
        <begin position="717"/>
        <end position="726"/>
    </location>
</feature>
<dbReference type="Gene3D" id="3.90.70.80">
    <property type="match status" value="1"/>
</dbReference>
<dbReference type="Pfam" id="PF02338">
    <property type="entry name" value="OTU"/>
    <property type="match status" value="1"/>
</dbReference>
<dbReference type="AlphaFoldDB" id="A0AAU9WTP0"/>
<feature type="region of interest" description="Disordered" evidence="1">
    <location>
        <begin position="1"/>
        <end position="27"/>
    </location>
</feature>
<dbReference type="InterPro" id="IPR038765">
    <property type="entry name" value="Papain-like_cys_pep_sf"/>
</dbReference>
<evidence type="ECO:0000313" key="4">
    <source>
        <dbReference type="Proteomes" id="UP001159428"/>
    </source>
</evidence>
<feature type="compositionally biased region" description="Basic and acidic residues" evidence="1">
    <location>
        <begin position="413"/>
        <end position="434"/>
    </location>
</feature>
<accession>A0AAU9WTP0</accession>
<dbReference type="GO" id="GO:0004843">
    <property type="term" value="F:cysteine-type deubiquitinase activity"/>
    <property type="evidence" value="ECO:0007669"/>
    <property type="project" value="TreeGrafter"/>
</dbReference>
<feature type="compositionally biased region" description="Low complexity" evidence="1">
    <location>
        <begin position="1032"/>
        <end position="1049"/>
    </location>
</feature>
<feature type="compositionally biased region" description="Polar residues" evidence="1">
    <location>
        <begin position="194"/>
        <end position="211"/>
    </location>
</feature>
<evidence type="ECO:0000313" key="3">
    <source>
        <dbReference type="EMBL" id="CAH3125456.1"/>
    </source>
</evidence>
<dbReference type="PANTHER" id="PTHR12419:SF115">
    <property type="entry name" value="PROTEIN OVARIAN TUMOR LOCUS-RELATED"/>
    <property type="match status" value="1"/>
</dbReference>
<feature type="compositionally biased region" description="Basic and acidic residues" evidence="1">
    <location>
        <begin position="454"/>
        <end position="470"/>
    </location>
</feature>
<gene>
    <name evidence="3" type="ORF">PMEA_00012115</name>
</gene>
<dbReference type="PROSITE" id="PS50802">
    <property type="entry name" value="OTU"/>
    <property type="match status" value="1"/>
</dbReference>
<dbReference type="InterPro" id="IPR050704">
    <property type="entry name" value="Peptidase_C85-like"/>
</dbReference>
<feature type="compositionally biased region" description="Polar residues" evidence="1">
    <location>
        <begin position="14"/>
        <end position="27"/>
    </location>
</feature>
<feature type="compositionally biased region" description="Basic residues" evidence="1">
    <location>
        <begin position="444"/>
        <end position="453"/>
    </location>
</feature>
<keyword evidence="4" id="KW-1185">Reference proteome</keyword>
<dbReference type="Proteomes" id="UP001159428">
    <property type="component" value="Unassembled WGS sequence"/>
</dbReference>
<evidence type="ECO:0000256" key="1">
    <source>
        <dbReference type="SAM" id="MobiDB-lite"/>
    </source>
</evidence>
<feature type="region of interest" description="Disordered" evidence="1">
    <location>
        <begin position="194"/>
        <end position="271"/>
    </location>
</feature>
<proteinExistence type="predicted"/>
<dbReference type="EMBL" id="CALNXJ010000021">
    <property type="protein sequence ID" value="CAH3125456.1"/>
    <property type="molecule type" value="Genomic_DNA"/>
</dbReference>
<feature type="region of interest" description="Disordered" evidence="1">
    <location>
        <begin position="1190"/>
        <end position="1213"/>
    </location>
</feature>
<dbReference type="GO" id="GO:0016579">
    <property type="term" value="P:protein deubiquitination"/>
    <property type="evidence" value="ECO:0007669"/>
    <property type="project" value="TreeGrafter"/>
</dbReference>
<name>A0AAU9WTP0_9CNID</name>
<feature type="compositionally biased region" description="Basic and acidic residues" evidence="1">
    <location>
        <begin position="247"/>
        <end position="271"/>
    </location>
</feature>
<feature type="compositionally biased region" description="Basic residues" evidence="1">
    <location>
        <begin position="1"/>
        <end position="12"/>
    </location>
</feature>
<dbReference type="CDD" id="cd22794">
    <property type="entry name" value="OTU_OTUD4"/>
    <property type="match status" value="1"/>
</dbReference>
<feature type="region of interest" description="Disordered" evidence="1">
    <location>
        <begin position="909"/>
        <end position="929"/>
    </location>
</feature>
<organism evidence="3 4">
    <name type="scientific">Pocillopora meandrina</name>
    <dbReference type="NCBI Taxonomy" id="46732"/>
    <lineage>
        <taxon>Eukaryota</taxon>
        <taxon>Metazoa</taxon>
        <taxon>Cnidaria</taxon>
        <taxon>Anthozoa</taxon>
        <taxon>Hexacorallia</taxon>
        <taxon>Scleractinia</taxon>
        <taxon>Astrocoeniina</taxon>
        <taxon>Pocilloporidae</taxon>
        <taxon>Pocillopora</taxon>
    </lineage>
</organism>
<sequence>MPSSNIKRKKKPGPTNSPTSNGGSGNYTETAMDEFLARLNLYRKPIAKDGSCLFRAVSEQVYNCQAKHLQVRKDCIDFMRRNREKFEAFLEGPFDHHLFRLQNPKEWAGQVEISALSLMYKKDFVVYQDINAEPTKVTDNNFKDKILLCYSNGNHYDAVYDMKFQKIAAMCQSVVYELLYQNVFGELDRKCGSRQNSPGDLNSMGTTNFYQNGLGGEESFKEDGEDNSGWTEVVRGKGKAKSARQNRGYDQEEPRDEPAKPNLDQKHGWQAKRSLDNELYRNVELEVWEDSKNAQEQQDQCFAASIQYQPGDKCFAWLGPPEAPDKVYEALVVFILPLQARIEVKVPELQNKRFIIPLENLKPSDNQQELSYRDLTGYYKKSESGGPSYVDGLRDDGKRGRRRNIQGRTQRGYKSDEHSEDAAGRKGFQDDTFPRPRGGPGPRGRMRGRGRFQRGRDEKQLQKEEDEAKQIAEQAKLAELQGKDPAAFPALPTQQAEERTPSSEAAPDQTPAEFWSRLKNNQLKPTGPPKENHVSTENKPPSVLTVSQHQSHGEKELETEKERFLAKEVKTPVALDSESATKTESSSLETSSVLGPLENAKKEQSDTQKQPLPVEKELLKGKIDLPKGRPLNEFKQHTTASSSDLESVPQTSNMEENKLMDSAEIKSVWIKDSNERKDVKTQDKTPDSSAKLLEQETKKTEELVAKPQGTRGVIRVSNVSNKSKQAMVSEHQEEASKEDGNLFRKEDSIPKDTPNLKSALAGEGSASTSPEKKTVTFAEPLNGGGEIKVLHLAGRDGKRDVVAPPTLVSVVMKPPPSDIAENLPVPHVPANKADKNTSEDEATNPQASIPTLDSNTQQQSPTPSPAPVDTNQSNEGADPVPSSSPSVAQQHQSYIQLPFLPVMFQQLPNMTSHPRMPQGISMESDGSDLPDDPNTLRYFFNLGFQYHVHMCNQQWTNQNMMYYPSFYQMPSQDHMGVHPAVSMPQPGNPGVPQVIYQAQQMQGYHPPQIQPVVQEGTSFSDRNSLDRSSPGQTQQQQTQQQQQQPQQQQVLHQGPPFVPNQHHPTPWRGAQSITRYGQGKHMHMGGYNTPLQNQQNPRGPMQQGAGNPKPYHKSKKHQKHRNDQFLFGGAQSQHAQNQGQPMHGAHAFQTAAQPASSSSNAFYMPGSDHAAGKGSGDYHYHGNQQFMNYHGNVSSSMTQAPHSAGNTRAQQFS</sequence>
<comment type="caution">
    <text evidence="3">The sequence shown here is derived from an EMBL/GenBank/DDBJ whole genome shotgun (WGS) entry which is preliminary data.</text>
</comment>
<feature type="region of interest" description="Disordered" evidence="1">
    <location>
        <begin position="1016"/>
        <end position="1178"/>
    </location>
</feature>
<feature type="compositionally biased region" description="Polar residues" evidence="1">
    <location>
        <begin position="1150"/>
        <end position="1161"/>
    </location>
</feature>
<feature type="compositionally biased region" description="Basic and acidic residues" evidence="1">
    <location>
        <begin position="614"/>
        <end position="636"/>
    </location>
</feature>
<feature type="region of interest" description="Disordered" evidence="1">
    <location>
        <begin position="813"/>
        <end position="890"/>
    </location>
</feature>
<dbReference type="InterPro" id="IPR049770">
    <property type="entry name" value="OTU_Tudor"/>
</dbReference>
<dbReference type="SUPFAM" id="SSF54001">
    <property type="entry name" value="Cysteine proteinases"/>
    <property type="match status" value="1"/>
</dbReference>
<dbReference type="CDD" id="cd20380">
    <property type="entry name" value="Tudor_TDRD13-like"/>
    <property type="match status" value="1"/>
</dbReference>
<feature type="compositionally biased region" description="Basic residues" evidence="1">
    <location>
        <begin position="1110"/>
        <end position="1120"/>
    </location>
</feature>
<feature type="compositionally biased region" description="Basic and acidic residues" evidence="1">
    <location>
        <begin position="693"/>
        <end position="704"/>
    </location>
</feature>
<feature type="compositionally biased region" description="Low complexity" evidence="1">
    <location>
        <begin position="577"/>
        <end position="592"/>
    </location>
</feature>
<feature type="compositionally biased region" description="Basic and acidic residues" evidence="1">
    <location>
        <begin position="730"/>
        <end position="750"/>
    </location>
</feature>
<feature type="compositionally biased region" description="Polar residues" evidence="1">
    <location>
        <begin position="1016"/>
        <end position="1031"/>
    </location>
</feature>
<feature type="compositionally biased region" description="Basic and acidic residues" evidence="1">
    <location>
        <begin position="655"/>
        <end position="664"/>
    </location>
</feature>
<reference evidence="3 4" key="1">
    <citation type="submission" date="2022-05" db="EMBL/GenBank/DDBJ databases">
        <authorList>
            <consortium name="Genoscope - CEA"/>
            <person name="William W."/>
        </authorList>
    </citation>
    <scope>NUCLEOTIDE SEQUENCE [LARGE SCALE GENOMIC DNA]</scope>
</reference>
<feature type="compositionally biased region" description="Basic and acidic residues" evidence="1">
    <location>
        <begin position="672"/>
        <end position="686"/>
    </location>
</feature>
<feature type="compositionally biased region" description="Polar residues" evidence="1">
    <location>
        <begin position="537"/>
        <end position="550"/>
    </location>
</feature>
<feature type="compositionally biased region" description="Polar residues" evidence="1">
    <location>
        <begin position="1130"/>
        <end position="1140"/>
    </location>
</feature>
<dbReference type="InterPro" id="IPR003323">
    <property type="entry name" value="OTU_dom"/>
</dbReference>
<dbReference type="PANTHER" id="PTHR12419">
    <property type="entry name" value="OTU DOMAIN CONTAINING PROTEIN"/>
    <property type="match status" value="1"/>
</dbReference>
<protein>
    <recommendedName>
        <fullName evidence="2">OTU domain-containing protein</fullName>
    </recommendedName>
</protein>
<evidence type="ECO:0000259" key="2">
    <source>
        <dbReference type="PROSITE" id="PS50802"/>
    </source>
</evidence>
<feature type="compositionally biased region" description="Basic and acidic residues" evidence="1">
    <location>
        <begin position="551"/>
        <end position="570"/>
    </location>
</feature>
<feature type="region of interest" description="Disordered" evidence="1">
    <location>
        <begin position="378"/>
        <end position="785"/>
    </location>
</feature>